<dbReference type="InterPro" id="IPR015797">
    <property type="entry name" value="NUDIX_hydrolase-like_dom_sf"/>
</dbReference>
<comment type="cofactor">
    <cofactor evidence="1">
        <name>Mg(2+)</name>
        <dbReference type="ChEBI" id="CHEBI:18420"/>
    </cofactor>
</comment>
<gene>
    <name evidence="6" type="ORF">B7P34_27320</name>
</gene>
<dbReference type="PRINTS" id="PR00502">
    <property type="entry name" value="NUDIXFAMILY"/>
</dbReference>
<dbReference type="Pfam" id="PF00293">
    <property type="entry name" value="NUDIX"/>
    <property type="match status" value="1"/>
</dbReference>
<evidence type="ECO:0000313" key="6">
    <source>
        <dbReference type="EMBL" id="PSJ25591.1"/>
    </source>
</evidence>
<sequence>MSRVFRFEPYTITQDEAVCPEYTAECVAGDEEECGAHSGRFVDRGAVEGWMFEHSRDTGHRPFRRTFTDYADVDQDQGQEHGRDHGERVAGVTVAHGFPVTAYVLIMDRLGRMLLVHPAKAGGPWHLPGGIVEPGESPLDAVRREVREELGLTFDTHSWQFLAVEWLEATRAGRRDRLSFLFTGPRLYSGDDVRIVLQREELDAWRWEYTGSALEILHPRLSARVARALRTHRAHPASYLEARTEEATP</sequence>
<dbReference type="AlphaFoldDB" id="A0A9X7JLD0"/>
<name>A0A9X7JLD0_9ACTN</name>
<evidence type="ECO:0000256" key="1">
    <source>
        <dbReference type="ARBA" id="ARBA00001946"/>
    </source>
</evidence>
<evidence type="ECO:0000256" key="3">
    <source>
        <dbReference type="ARBA" id="ARBA00022801"/>
    </source>
</evidence>
<feature type="domain" description="Nudix hydrolase" evidence="5">
    <location>
        <begin position="97"/>
        <end position="230"/>
    </location>
</feature>
<dbReference type="GO" id="GO:0016787">
    <property type="term" value="F:hydrolase activity"/>
    <property type="evidence" value="ECO:0007669"/>
    <property type="project" value="UniProtKB-KW"/>
</dbReference>
<protein>
    <recommendedName>
        <fullName evidence="5">Nudix hydrolase domain-containing protein</fullName>
    </recommendedName>
</protein>
<keyword evidence="7" id="KW-1185">Reference proteome</keyword>
<evidence type="ECO:0000256" key="4">
    <source>
        <dbReference type="RuleBase" id="RU003476"/>
    </source>
</evidence>
<evidence type="ECO:0000256" key="2">
    <source>
        <dbReference type="ARBA" id="ARBA00005582"/>
    </source>
</evidence>
<reference evidence="6 7" key="1">
    <citation type="submission" date="2018-03" db="EMBL/GenBank/DDBJ databases">
        <title>Chitinolytic properties of Streptosporangium nondiastaticum TBG75A20.</title>
        <authorList>
            <person name="Gayathri V."/>
            <person name="Shiburaj S."/>
        </authorList>
    </citation>
    <scope>NUCLEOTIDE SEQUENCE [LARGE SCALE GENOMIC DNA]</scope>
    <source>
        <strain evidence="6 7">TBG75A20</strain>
    </source>
</reference>
<evidence type="ECO:0000313" key="7">
    <source>
        <dbReference type="Proteomes" id="UP000242427"/>
    </source>
</evidence>
<dbReference type="EMBL" id="PXWG01000112">
    <property type="protein sequence ID" value="PSJ25591.1"/>
    <property type="molecule type" value="Genomic_DNA"/>
</dbReference>
<organism evidence="6 7">
    <name type="scientific">Streptosporangium nondiastaticum</name>
    <dbReference type="NCBI Taxonomy" id="35764"/>
    <lineage>
        <taxon>Bacteria</taxon>
        <taxon>Bacillati</taxon>
        <taxon>Actinomycetota</taxon>
        <taxon>Actinomycetes</taxon>
        <taxon>Streptosporangiales</taxon>
        <taxon>Streptosporangiaceae</taxon>
        <taxon>Streptosporangium</taxon>
    </lineage>
</organism>
<dbReference type="PROSITE" id="PS00893">
    <property type="entry name" value="NUDIX_BOX"/>
    <property type="match status" value="1"/>
</dbReference>
<accession>A0A9X7JLD0</accession>
<dbReference type="InterPro" id="IPR057170">
    <property type="entry name" value="DUF7848"/>
</dbReference>
<dbReference type="Pfam" id="PF25232">
    <property type="entry name" value="DUF7848"/>
    <property type="match status" value="1"/>
</dbReference>
<dbReference type="PANTHER" id="PTHR43046:SF14">
    <property type="entry name" value="MUTT_NUDIX FAMILY PROTEIN"/>
    <property type="match status" value="1"/>
</dbReference>
<dbReference type="PANTHER" id="PTHR43046">
    <property type="entry name" value="GDP-MANNOSE MANNOSYL HYDROLASE"/>
    <property type="match status" value="1"/>
</dbReference>
<evidence type="ECO:0000259" key="5">
    <source>
        <dbReference type="PROSITE" id="PS51462"/>
    </source>
</evidence>
<dbReference type="RefSeq" id="WP_106680794.1">
    <property type="nucleotide sequence ID" value="NZ_PXWG01000112.1"/>
</dbReference>
<dbReference type="CDD" id="cd18876">
    <property type="entry name" value="NUDIX_Hydrolase"/>
    <property type="match status" value="1"/>
</dbReference>
<dbReference type="SUPFAM" id="SSF55811">
    <property type="entry name" value="Nudix"/>
    <property type="match status" value="1"/>
</dbReference>
<comment type="caution">
    <text evidence="6">The sequence shown here is derived from an EMBL/GenBank/DDBJ whole genome shotgun (WGS) entry which is preliminary data.</text>
</comment>
<dbReference type="Gene3D" id="3.90.79.10">
    <property type="entry name" value="Nucleoside Triphosphate Pyrophosphohydrolase"/>
    <property type="match status" value="1"/>
</dbReference>
<dbReference type="PROSITE" id="PS51462">
    <property type="entry name" value="NUDIX"/>
    <property type="match status" value="1"/>
</dbReference>
<dbReference type="InterPro" id="IPR000086">
    <property type="entry name" value="NUDIX_hydrolase_dom"/>
</dbReference>
<keyword evidence="3 4" id="KW-0378">Hydrolase</keyword>
<comment type="similarity">
    <text evidence="2 4">Belongs to the Nudix hydrolase family.</text>
</comment>
<dbReference type="InterPro" id="IPR020476">
    <property type="entry name" value="Nudix_hydrolase"/>
</dbReference>
<dbReference type="InterPro" id="IPR020084">
    <property type="entry name" value="NUDIX_hydrolase_CS"/>
</dbReference>
<dbReference type="Proteomes" id="UP000242427">
    <property type="component" value="Unassembled WGS sequence"/>
</dbReference>
<proteinExistence type="inferred from homology"/>